<dbReference type="InterPro" id="IPR050946">
    <property type="entry name" value="AP-1_TF_bZIP"/>
</dbReference>
<evidence type="ECO:0000256" key="8">
    <source>
        <dbReference type="ARBA" id="ARBA00061302"/>
    </source>
</evidence>
<proteinExistence type="inferred from homology"/>
<evidence type="ECO:0000256" key="3">
    <source>
        <dbReference type="ARBA" id="ARBA00023015"/>
    </source>
</evidence>
<dbReference type="KEGG" id="slb:AWJ20_3135"/>
<evidence type="ECO:0000313" key="12">
    <source>
        <dbReference type="Proteomes" id="UP000189580"/>
    </source>
</evidence>
<dbReference type="SUPFAM" id="SSF57959">
    <property type="entry name" value="Leucine zipper domain"/>
    <property type="match status" value="1"/>
</dbReference>
<evidence type="ECO:0000313" key="11">
    <source>
        <dbReference type="EMBL" id="ANB15507.1"/>
    </source>
</evidence>
<comment type="subcellular location">
    <subcellularLocation>
        <location evidence="1">Nucleus</location>
    </subcellularLocation>
</comment>
<dbReference type="GO" id="GO:0008652">
    <property type="term" value="P:amino acid biosynthetic process"/>
    <property type="evidence" value="ECO:0007669"/>
    <property type="project" value="UniProtKB-KW"/>
</dbReference>
<reference evidence="11 12" key="1">
    <citation type="submission" date="2016-02" db="EMBL/GenBank/DDBJ databases">
        <title>Complete genome sequence and transcriptome regulation of the pentose utilising yeast Sugiyamaella lignohabitans.</title>
        <authorList>
            <person name="Bellasio M."/>
            <person name="Peymann A."/>
            <person name="Valli M."/>
            <person name="Sipitzky M."/>
            <person name="Graf A."/>
            <person name="Sauer M."/>
            <person name="Marx H."/>
            <person name="Mattanovich D."/>
        </authorList>
    </citation>
    <scope>NUCLEOTIDE SEQUENCE [LARGE SCALE GENOMIC DNA]</scope>
    <source>
        <strain evidence="11 12">CBS 10342</strain>
    </source>
</reference>
<evidence type="ECO:0000256" key="1">
    <source>
        <dbReference type="ARBA" id="ARBA00004123"/>
    </source>
</evidence>
<dbReference type="RefSeq" id="XP_018737984.1">
    <property type="nucleotide sequence ID" value="XM_018880135.1"/>
</dbReference>
<dbReference type="OrthoDB" id="5419235at2759"/>
<dbReference type="EMBL" id="CP014503">
    <property type="protein sequence ID" value="ANB15507.1"/>
    <property type="molecule type" value="Genomic_DNA"/>
</dbReference>
<evidence type="ECO:0000259" key="10">
    <source>
        <dbReference type="PROSITE" id="PS50217"/>
    </source>
</evidence>
<keyword evidence="5" id="KW-0010">Activator</keyword>
<dbReference type="GO" id="GO:0000981">
    <property type="term" value="F:DNA-binding transcription factor activity, RNA polymerase II-specific"/>
    <property type="evidence" value="ECO:0007669"/>
    <property type="project" value="TreeGrafter"/>
</dbReference>
<dbReference type="PANTHER" id="PTHR11462:SF35">
    <property type="entry name" value="TRANSCRIPTION FACTOR JRA"/>
    <property type="match status" value="1"/>
</dbReference>
<dbReference type="InterPro" id="IPR004827">
    <property type="entry name" value="bZIP"/>
</dbReference>
<dbReference type="PROSITE" id="PS00036">
    <property type="entry name" value="BZIP_BASIC"/>
    <property type="match status" value="1"/>
</dbReference>
<accession>A0A161HN66</accession>
<dbReference type="AlphaFoldDB" id="A0A161HN66"/>
<dbReference type="PANTHER" id="PTHR11462">
    <property type="entry name" value="JUN TRANSCRIPTION FACTOR-RELATED"/>
    <property type="match status" value="1"/>
</dbReference>
<gene>
    <name evidence="11" type="primary">GCN4</name>
    <name evidence="11" type="ORF">AWJ20_3135</name>
</gene>
<dbReference type="GO" id="GO:0005634">
    <property type="term" value="C:nucleus"/>
    <property type="evidence" value="ECO:0007669"/>
    <property type="project" value="UniProtKB-SubCell"/>
</dbReference>
<keyword evidence="3" id="KW-0805">Transcription regulation</keyword>
<dbReference type="InterPro" id="IPR046347">
    <property type="entry name" value="bZIP_sf"/>
</dbReference>
<dbReference type="GO" id="GO:0000978">
    <property type="term" value="F:RNA polymerase II cis-regulatory region sequence-specific DNA binding"/>
    <property type="evidence" value="ECO:0007669"/>
    <property type="project" value="TreeGrafter"/>
</dbReference>
<dbReference type="Proteomes" id="UP000189580">
    <property type="component" value="Chromosome b"/>
</dbReference>
<keyword evidence="4" id="KW-0238">DNA-binding</keyword>
<protein>
    <submittedName>
        <fullName evidence="11">Amino acid starvation-responsive transcription factor GCN4</fullName>
    </submittedName>
</protein>
<dbReference type="FunFam" id="3.30.160.60:FF:001491">
    <property type="entry name" value="Cross-pathway control protein A"/>
    <property type="match status" value="1"/>
</dbReference>
<sequence length="300" mass="32432">MVLANTESGVSSSFPSERPYFSKLESVFEKYSASQAAVQDIWSVGLNSSPSLEEDQSFAVIDNYSTGRSSSYIDPLDILDNSPATSVATISPRELSVSSASGLEHSPLFDDIDLGDSNSWESLFNDDSNSISRESGSVASSIARPTMAPKVQASIAPSQSPSPSLMSTPLVKAEPISPIVGSVSLDSGRSFSVSSASSASNKRKRSELSVDLEMEKKDALGIIAYNRKPRSTPLQPVIVDDESDCTAVKRARNTEAARRSRARKMERMSQLEERVDQLVARNSELEAEIARLRELCPKDA</sequence>
<name>A0A161HN66_9ASCO</name>
<keyword evidence="12" id="KW-1185">Reference proteome</keyword>
<dbReference type="GO" id="GO:0005667">
    <property type="term" value="C:transcription regulator complex"/>
    <property type="evidence" value="ECO:0007669"/>
    <property type="project" value="TreeGrafter"/>
</dbReference>
<dbReference type="GeneID" id="30035124"/>
<dbReference type="PROSITE" id="PS50217">
    <property type="entry name" value="BZIP"/>
    <property type="match status" value="1"/>
</dbReference>
<keyword evidence="2" id="KW-0028">Amino-acid biosynthesis</keyword>
<feature type="compositionally biased region" description="Low complexity" evidence="9">
    <location>
        <begin position="187"/>
        <end position="200"/>
    </location>
</feature>
<evidence type="ECO:0000256" key="6">
    <source>
        <dbReference type="ARBA" id="ARBA00023163"/>
    </source>
</evidence>
<comment type="similarity">
    <text evidence="8">Belongs to the bZIP family. GCN4 subfamily.</text>
</comment>
<dbReference type="Gene3D" id="3.30.160.60">
    <property type="entry name" value="Classic Zinc Finger"/>
    <property type="match status" value="1"/>
</dbReference>
<dbReference type="GO" id="GO:1903833">
    <property type="term" value="P:positive regulation of cellular response to amino acid starvation"/>
    <property type="evidence" value="ECO:0007669"/>
    <property type="project" value="TreeGrafter"/>
</dbReference>
<evidence type="ECO:0000256" key="7">
    <source>
        <dbReference type="ARBA" id="ARBA00023242"/>
    </source>
</evidence>
<evidence type="ECO:0000256" key="5">
    <source>
        <dbReference type="ARBA" id="ARBA00023159"/>
    </source>
</evidence>
<evidence type="ECO:0000256" key="4">
    <source>
        <dbReference type="ARBA" id="ARBA00023125"/>
    </source>
</evidence>
<keyword evidence="7" id="KW-0539">Nucleus</keyword>
<dbReference type="CDD" id="cd12193">
    <property type="entry name" value="bZIP_GCN4"/>
    <property type="match status" value="1"/>
</dbReference>
<feature type="region of interest" description="Disordered" evidence="9">
    <location>
        <begin position="187"/>
        <end position="209"/>
    </location>
</feature>
<dbReference type="SMART" id="SM00338">
    <property type="entry name" value="BRLZ"/>
    <property type="match status" value="1"/>
</dbReference>
<feature type="domain" description="BZIP" evidence="10">
    <location>
        <begin position="249"/>
        <end position="294"/>
    </location>
</feature>
<dbReference type="GO" id="GO:0001080">
    <property type="term" value="P:nitrogen catabolite activation of transcription from RNA polymerase II promoter"/>
    <property type="evidence" value="ECO:0007669"/>
    <property type="project" value="TreeGrafter"/>
</dbReference>
<organism evidence="11 12">
    <name type="scientific">Sugiyamaella lignohabitans</name>
    <dbReference type="NCBI Taxonomy" id="796027"/>
    <lineage>
        <taxon>Eukaryota</taxon>
        <taxon>Fungi</taxon>
        <taxon>Dikarya</taxon>
        <taxon>Ascomycota</taxon>
        <taxon>Saccharomycotina</taxon>
        <taxon>Dipodascomycetes</taxon>
        <taxon>Dipodascales</taxon>
        <taxon>Trichomonascaceae</taxon>
        <taxon>Sugiyamaella</taxon>
    </lineage>
</organism>
<keyword evidence="6" id="KW-0804">Transcription</keyword>
<feature type="region of interest" description="Disordered" evidence="9">
    <location>
        <begin position="252"/>
        <end position="271"/>
    </location>
</feature>
<evidence type="ECO:0000256" key="9">
    <source>
        <dbReference type="SAM" id="MobiDB-lite"/>
    </source>
</evidence>
<evidence type="ECO:0000256" key="2">
    <source>
        <dbReference type="ARBA" id="ARBA00022605"/>
    </source>
</evidence>
<dbReference type="Pfam" id="PF00170">
    <property type="entry name" value="bZIP_1"/>
    <property type="match status" value="1"/>
</dbReference>